<feature type="domain" description="Ig-like" evidence="5">
    <location>
        <begin position="220"/>
        <end position="311"/>
    </location>
</feature>
<dbReference type="GO" id="GO:0009897">
    <property type="term" value="C:external side of plasma membrane"/>
    <property type="evidence" value="ECO:0007669"/>
    <property type="project" value="TreeGrafter"/>
</dbReference>
<evidence type="ECO:0000256" key="3">
    <source>
        <dbReference type="RuleBase" id="RU004439"/>
    </source>
</evidence>
<dbReference type="InterPro" id="IPR007110">
    <property type="entry name" value="Ig-like_dom"/>
</dbReference>
<accession>A0AAW2AZK6</accession>
<evidence type="ECO:0000256" key="4">
    <source>
        <dbReference type="SAM" id="Phobius"/>
    </source>
</evidence>
<dbReference type="InterPro" id="IPR011162">
    <property type="entry name" value="MHC_I/II-like_Ag-recog"/>
</dbReference>
<dbReference type="GO" id="GO:0006955">
    <property type="term" value="P:immune response"/>
    <property type="evidence" value="ECO:0007669"/>
    <property type="project" value="TreeGrafter"/>
</dbReference>
<dbReference type="InterPro" id="IPR011161">
    <property type="entry name" value="MHC_I-like_Ag-recog"/>
</dbReference>
<dbReference type="InterPro" id="IPR013783">
    <property type="entry name" value="Ig-like_fold"/>
</dbReference>
<keyword evidence="4" id="KW-1133">Transmembrane helix</keyword>
<name>A0AAW2AZK6_CULAL</name>
<keyword evidence="4" id="KW-0812">Transmembrane</keyword>
<dbReference type="EMBL" id="JAWDJR010000003">
    <property type="protein sequence ID" value="KAK9978737.1"/>
    <property type="molecule type" value="Genomic_DNA"/>
</dbReference>
<dbReference type="FunFam" id="3.30.500.10:FF:000005">
    <property type="entry name" value="MHC class I antigen ZKA transcript variant 1"/>
    <property type="match status" value="1"/>
</dbReference>
<dbReference type="Proteomes" id="UP001479290">
    <property type="component" value="Unassembled WGS sequence"/>
</dbReference>
<dbReference type="InterPro" id="IPR003006">
    <property type="entry name" value="Ig/MHC_CS"/>
</dbReference>
<dbReference type="Pfam" id="PF00129">
    <property type="entry name" value="MHC_I"/>
    <property type="match status" value="1"/>
</dbReference>
<dbReference type="Gene3D" id="3.30.500.10">
    <property type="entry name" value="MHC class I-like antigen recognition-like"/>
    <property type="match status" value="1"/>
</dbReference>
<dbReference type="Pfam" id="PF07654">
    <property type="entry name" value="C1-set"/>
    <property type="match status" value="1"/>
</dbReference>
<reference evidence="6 7" key="1">
    <citation type="submission" date="2024-05" db="EMBL/GenBank/DDBJ databases">
        <title>A high-quality chromosomal-level genome assembly of Topmouth culter (Culter alburnus).</title>
        <authorList>
            <person name="Zhao H."/>
        </authorList>
    </citation>
    <scope>NUCLEOTIDE SEQUENCE [LARGE SCALE GENOMIC DNA]</scope>
    <source>
        <strain evidence="6">CATC2023</strain>
        <tissue evidence="6">Muscle</tissue>
    </source>
</reference>
<dbReference type="Gene3D" id="2.60.40.10">
    <property type="entry name" value="Immunoglobulins"/>
    <property type="match status" value="1"/>
</dbReference>
<dbReference type="PRINTS" id="PR01638">
    <property type="entry name" value="MHCCLASSI"/>
</dbReference>
<feature type="transmembrane region" description="Helical" evidence="4">
    <location>
        <begin position="327"/>
        <end position="349"/>
    </location>
</feature>
<keyword evidence="1" id="KW-0325">Glycoprotein</keyword>
<sequence length="392" mass="46168">MDFQLCSGVLRKSSLCFVFFFFINFRHSRQAERHSLYYIYTGFSKPVDLPGIYEFTATGLLDDTQIDYYNSEEKRRIPTQQWMKEKMQEDYWERGTQSRKSKERWFNVNLNILMYRMRDNDSDVHVLQWRTGCEVEQEGSEFKFSKGIYEYSYDGEYFLFFDVKESQWVAPVNAALPTKRKFDNVPILNQYTKGYLEKECVDWLNKFREYGDEELRKTSPLDVHVFAKRSIRDKTKLKLTCLATGFYPKDMMVVIRKYRTSLPEDEIESTGIRPNNDGSFQMRKSVEIKKDDEADYDCLVSHRTLKEPIINKWDGTCQDCLLEAVPFMIGIVIGVVLLLAVVVLMSVILMKTKSTAETHGNIMKMRILEFLKKKVPVIPMSDDPYVTQSNRH</sequence>
<dbReference type="SUPFAM" id="SSF48726">
    <property type="entry name" value="Immunoglobulin"/>
    <property type="match status" value="1"/>
</dbReference>
<dbReference type="GO" id="GO:0005615">
    <property type="term" value="C:extracellular space"/>
    <property type="evidence" value="ECO:0007669"/>
    <property type="project" value="TreeGrafter"/>
</dbReference>
<evidence type="ECO:0000256" key="2">
    <source>
        <dbReference type="ARBA" id="ARBA00023319"/>
    </source>
</evidence>
<dbReference type="PANTHER" id="PTHR16675:SF193">
    <property type="entry name" value="LOC571647 PROTEIN-RELATED"/>
    <property type="match status" value="1"/>
</dbReference>
<protein>
    <recommendedName>
        <fullName evidence="5">Ig-like domain-containing protein</fullName>
    </recommendedName>
</protein>
<dbReference type="PANTHER" id="PTHR16675">
    <property type="entry name" value="MHC CLASS I-RELATED"/>
    <property type="match status" value="1"/>
</dbReference>
<dbReference type="InterPro" id="IPR036179">
    <property type="entry name" value="Ig-like_dom_sf"/>
</dbReference>
<dbReference type="InterPro" id="IPR003597">
    <property type="entry name" value="Ig_C1-set"/>
</dbReference>
<dbReference type="InterPro" id="IPR001039">
    <property type="entry name" value="MHC_I_a_a1/a2"/>
</dbReference>
<dbReference type="InterPro" id="IPR037055">
    <property type="entry name" value="MHC_I-like_Ag-recog_sf"/>
</dbReference>
<evidence type="ECO:0000259" key="5">
    <source>
        <dbReference type="PROSITE" id="PS50835"/>
    </source>
</evidence>
<keyword evidence="7" id="KW-1185">Reference proteome</keyword>
<dbReference type="SUPFAM" id="SSF54452">
    <property type="entry name" value="MHC antigen-recognition domain"/>
    <property type="match status" value="1"/>
</dbReference>
<keyword evidence="2" id="KW-0393">Immunoglobulin domain</keyword>
<comment type="similarity">
    <text evidence="3">Belongs to the MHC class I family.</text>
</comment>
<dbReference type="AlphaFoldDB" id="A0AAW2AZK6"/>
<organism evidence="6 7">
    <name type="scientific">Culter alburnus</name>
    <name type="common">Topmouth culter</name>
    <dbReference type="NCBI Taxonomy" id="194366"/>
    <lineage>
        <taxon>Eukaryota</taxon>
        <taxon>Metazoa</taxon>
        <taxon>Chordata</taxon>
        <taxon>Craniata</taxon>
        <taxon>Vertebrata</taxon>
        <taxon>Euteleostomi</taxon>
        <taxon>Actinopterygii</taxon>
        <taxon>Neopterygii</taxon>
        <taxon>Teleostei</taxon>
        <taxon>Ostariophysi</taxon>
        <taxon>Cypriniformes</taxon>
        <taxon>Xenocyprididae</taxon>
        <taxon>Xenocypridinae</taxon>
        <taxon>Culter</taxon>
    </lineage>
</organism>
<proteinExistence type="inferred from homology"/>
<evidence type="ECO:0000256" key="1">
    <source>
        <dbReference type="ARBA" id="ARBA00023180"/>
    </source>
</evidence>
<keyword evidence="4" id="KW-0472">Membrane</keyword>
<evidence type="ECO:0000313" key="7">
    <source>
        <dbReference type="Proteomes" id="UP001479290"/>
    </source>
</evidence>
<dbReference type="PROSITE" id="PS00290">
    <property type="entry name" value="IG_MHC"/>
    <property type="match status" value="1"/>
</dbReference>
<dbReference type="SMART" id="SM00407">
    <property type="entry name" value="IGc1"/>
    <property type="match status" value="1"/>
</dbReference>
<comment type="caution">
    <text evidence="6">The sequence shown here is derived from an EMBL/GenBank/DDBJ whole genome shotgun (WGS) entry which is preliminary data.</text>
</comment>
<evidence type="ECO:0000313" key="6">
    <source>
        <dbReference type="EMBL" id="KAK9978737.1"/>
    </source>
</evidence>
<gene>
    <name evidence="6" type="ORF">ABG768_020476</name>
</gene>
<dbReference type="PROSITE" id="PS50835">
    <property type="entry name" value="IG_LIKE"/>
    <property type="match status" value="1"/>
</dbReference>
<dbReference type="InterPro" id="IPR050208">
    <property type="entry name" value="MHC_class-I_related"/>
</dbReference>